<dbReference type="EMBL" id="OV170234">
    <property type="protein sequence ID" value="CAH0719638.1"/>
    <property type="molecule type" value="Genomic_DNA"/>
</dbReference>
<reference evidence="1" key="1">
    <citation type="submission" date="2021-12" db="EMBL/GenBank/DDBJ databases">
        <authorList>
            <person name="Martin H S."/>
        </authorList>
    </citation>
    <scope>NUCLEOTIDE SEQUENCE</scope>
</reference>
<evidence type="ECO:0000313" key="1">
    <source>
        <dbReference type="EMBL" id="CAH0719638.1"/>
    </source>
</evidence>
<protein>
    <submittedName>
        <fullName evidence="1">Uncharacterized protein</fullName>
    </submittedName>
</protein>
<dbReference type="InterPro" id="IPR038765">
    <property type="entry name" value="Papain-like_cys_pep_sf"/>
</dbReference>
<keyword evidence="2" id="KW-1185">Reference proteome</keyword>
<evidence type="ECO:0000313" key="2">
    <source>
        <dbReference type="Proteomes" id="UP000838878"/>
    </source>
</evidence>
<dbReference type="SUPFAM" id="SSF54001">
    <property type="entry name" value="Cysteine proteinases"/>
    <property type="match status" value="1"/>
</dbReference>
<proteinExistence type="predicted"/>
<sequence length="225" mass="25637">MAKKSDIRRQSVIVHPIDPTECPFREFRDNELSPDYWGMGPAAFRGSHFTSKASKSMADFVWVDEQTQPLPRSARRYLHSWVRAEELALRRWDAEVVIFEIEHQWEHFIFNMGPEGWRSRYHIYSPGLKSGGGPQHRPTLSKNGCYLVRLFYLGAWRCVWVSDQVPVDATDSPLLPFSPLLCHNPAKPGVKQTPAVTSNVVHLWPLLICKAPIGQSKLASTNLTS</sequence>
<name>A0A8J9VBS8_9NEOP</name>
<dbReference type="AlphaFoldDB" id="A0A8J9VBS8"/>
<accession>A0A8J9VBS8</accession>
<gene>
    <name evidence="1" type="ORF">BINO364_LOCUS5949</name>
</gene>
<dbReference type="OrthoDB" id="9374162at2759"/>
<feature type="non-terminal residue" evidence="1">
    <location>
        <position position="225"/>
    </location>
</feature>
<organism evidence="1 2">
    <name type="scientific">Brenthis ino</name>
    <name type="common">lesser marbled fritillary</name>
    <dbReference type="NCBI Taxonomy" id="405034"/>
    <lineage>
        <taxon>Eukaryota</taxon>
        <taxon>Metazoa</taxon>
        <taxon>Ecdysozoa</taxon>
        <taxon>Arthropoda</taxon>
        <taxon>Hexapoda</taxon>
        <taxon>Insecta</taxon>
        <taxon>Pterygota</taxon>
        <taxon>Neoptera</taxon>
        <taxon>Endopterygota</taxon>
        <taxon>Lepidoptera</taxon>
        <taxon>Glossata</taxon>
        <taxon>Ditrysia</taxon>
        <taxon>Papilionoidea</taxon>
        <taxon>Nymphalidae</taxon>
        <taxon>Heliconiinae</taxon>
        <taxon>Argynnini</taxon>
        <taxon>Brenthis</taxon>
    </lineage>
</organism>
<dbReference type="Proteomes" id="UP000838878">
    <property type="component" value="Chromosome 14"/>
</dbReference>